<sequence length="301" mass="31106">MIEARHIEKPSLLVVLALLTVYVVWGSTYLAIRFALEGGFPPLLMSGLRFGAAGLLLYAVLRWRGVPNPTPRQWAHTSVIGVLMLVMGTGMVVVAEQWVPSGLAAVGVATVPLWAALFAALFGQAPRRAELLGLGVGFAGTLALGLEGDLRASPLGAGLLLLAAVCWALGSIWSRRLDLPGGLMTSAVEMLAGGAVLSVAGLLLGERFHAAPTVGGWTAFLYLMTFGSLIAFSAYAFLLANVRPALATSYAYVNPGVAVLLGALLANERIGLAGMAALLLILGGVALMARAPKPSPAPSAD</sequence>
<keyword evidence="4 6" id="KW-1133">Transmembrane helix</keyword>
<dbReference type="InterPro" id="IPR050638">
    <property type="entry name" value="AA-Vitamin_Transporters"/>
</dbReference>
<dbReference type="InterPro" id="IPR000620">
    <property type="entry name" value="EamA_dom"/>
</dbReference>
<reference evidence="8 9" key="1">
    <citation type="submission" date="2020-08" db="EMBL/GenBank/DDBJ databases">
        <title>Genomic Encyclopedia of Type Strains, Phase IV (KMG-IV): sequencing the most valuable type-strain genomes for metagenomic binning, comparative biology and taxonomic classification.</title>
        <authorList>
            <person name="Goeker M."/>
        </authorList>
    </citation>
    <scope>NUCLEOTIDE SEQUENCE [LARGE SCALE GENOMIC DNA]</scope>
    <source>
        <strain evidence="8 9">DSM 21458</strain>
    </source>
</reference>
<comment type="similarity">
    <text evidence="2">Belongs to the EamA transporter family.</text>
</comment>
<dbReference type="GO" id="GO:0016020">
    <property type="term" value="C:membrane"/>
    <property type="evidence" value="ECO:0007669"/>
    <property type="project" value="UniProtKB-SubCell"/>
</dbReference>
<evidence type="ECO:0000313" key="8">
    <source>
        <dbReference type="EMBL" id="MBB6097486.1"/>
    </source>
</evidence>
<dbReference type="SUPFAM" id="SSF103481">
    <property type="entry name" value="Multidrug resistance efflux transporter EmrE"/>
    <property type="match status" value="2"/>
</dbReference>
<protein>
    <submittedName>
        <fullName evidence="8">Drug/metabolite transporter (DMT)-like permease</fullName>
    </submittedName>
</protein>
<keyword evidence="5 6" id="KW-0472">Membrane</keyword>
<accession>A0A841HX36</accession>
<dbReference type="InterPro" id="IPR037185">
    <property type="entry name" value="EmrE-like"/>
</dbReference>
<evidence type="ECO:0000256" key="6">
    <source>
        <dbReference type="SAM" id="Phobius"/>
    </source>
</evidence>
<feature type="transmembrane region" description="Helical" evidence="6">
    <location>
        <begin position="101"/>
        <end position="122"/>
    </location>
</feature>
<evidence type="ECO:0000256" key="4">
    <source>
        <dbReference type="ARBA" id="ARBA00022989"/>
    </source>
</evidence>
<evidence type="ECO:0000256" key="1">
    <source>
        <dbReference type="ARBA" id="ARBA00004141"/>
    </source>
</evidence>
<comment type="caution">
    <text evidence="8">The sequence shown here is derived from an EMBL/GenBank/DDBJ whole genome shotgun (WGS) entry which is preliminary data.</text>
</comment>
<keyword evidence="9" id="KW-1185">Reference proteome</keyword>
<organism evidence="8 9">
    <name type="scientific">Deinobacterium chartae</name>
    <dbReference type="NCBI Taxonomy" id="521158"/>
    <lineage>
        <taxon>Bacteria</taxon>
        <taxon>Thermotogati</taxon>
        <taxon>Deinococcota</taxon>
        <taxon>Deinococci</taxon>
        <taxon>Deinococcales</taxon>
        <taxon>Deinococcaceae</taxon>
        <taxon>Deinobacterium</taxon>
    </lineage>
</organism>
<dbReference type="RefSeq" id="WP_183984981.1">
    <property type="nucleotide sequence ID" value="NZ_JACHHG010000003.1"/>
</dbReference>
<feature type="transmembrane region" description="Helical" evidence="6">
    <location>
        <begin position="73"/>
        <end position="95"/>
    </location>
</feature>
<evidence type="ECO:0000256" key="2">
    <source>
        <dbReference type="ARBA" id="ARBA00007362"/>
    </source>
</evidence>
<dbReference type="PANTHER" id="PTHR32322">
    <property type="entry name" value="INNER MEMBRANE TRANSPORTER"/>
    <property type="match status" value="1"/>
</dbReference>
<feature type="transmembrane region" description="Helical" evidence="6">
    <location>
        <begin position="245"/>
        <end position="264"/>
    </location>
</feature>
<gene>
    <name evidence="8" type="ORF">HNR42_000903</name>
</gene>
<feature type="domain" description="EamA" evidence="7">
    <location>
        <begin position="155"/>
        <end position="289"/>
    </location>
</feature>
<dbReference type="Pfam" id="PF00892">
    <property type="entry name" value="EamA"/>
    <property type="match status" value="2"/>
</dbReference>
<dbReference type="AlphaFoldDB" id="A0A841HX36"/>
<evidence type="ECO:0000313" key="9">
    <source>
        <dbReference type="Proteomes" id="UP000569951"/>
    </source>
</evidence>
<feature type="transmembrane region" description="Helical" evidence="6">
    <location>
        <begin position="12"/>
        <end position="36"/>
    </location>
</feature>
<feature type="transmembrane region" description="Helical" evidence="6">
    <location>
        <begin position="42"/>
        <end position="61"/>
    </location>
</feature>
<proteinExistence type="inferred from homology"/>
<evidence type="ECO:0000256" key="5">
    <source>
        <dbReference type="ARBA" id="ARBA00023136"/>
    </source>
</evidence>
<dbReference type="PANTHER" id="PTHR32322:SF2">
    <property type="entry name" value="EAMA DOMAIN-CONTAINING PROTEIN"/>
    <property type="match status" value="1"/>
</dbReference>
<dbReference type="Proteomes" id="UP000569951">
    <property type="component" value="Unassembled WGS sequence"/>
</dbReference>
<comment type="subcellular location">
    <subcellularLocation>
        <location evidence="1">Membrane</location>
        <topology evidence="1">Multi-pass membrane protein</topology>
    </subcellularLocation>
</comment>
<evidence type="ECO:0000256" key="3">
    <source>
        <dbReference type="ARBA" id="ARBA00022692"/>
    </source>
</evidence>
<feature type="transmembrane region" description="Helical" evidence="6">
    <location>
        <begin position="152"/>
        <end position="170"/>
    </location>
</feature>
<feature type="transmembrane region" description="Helical" evidence="6">
    <location>
        <begin position="129"/>
        <end position="146"/>
    </location>
</feature>
<keyword evidence="3 6" id="KW-0812">Transmembrane</keyword>
<dbReference type="NCBIfam" id="NF008432">
    <property type="entry name" value="PRK11272.1"/>
    <property type="match status" value="1"/>
</dbReference>
<feature type="transmembrane region" description="Helical" evidence="6">
    <location>
        <begin position="217"/>
        <end position="238"/>
    </location>
</feature>
<evidence type="ECO:0000259" key="7">
    <source>
        <dbReference type="Pfam" id="PF00892"/>
    </source>
</evidence>
<feature type="transmembrane region" description="Helical" evidence="6">
    <location>
        <begin position="270"/>
        <end position="289"/>
    </location>
</feature>
<feature type="domain" description="EamA" evidence="7">
    <location>
        <begin position="14"/>
        <end position="144"/>
    </location>
</feature>
<dbReference type="EMBL" id="JACHHG010000003">
    <property type="protein sequence ID" value="MBB6097486.1"/>
    <property type="molecule type" value="Genomic_DNA"/>
</dbReference>
<feature type="transmembrane region" description="Helical" evidence="6">
    <location>
        <begin position="182"/>
        <end position="205"/>
    </location>
</feature>
<name>A0A841HX36_9DEIO</name>